<protein>
    <submittedName>
        <fullName evidence="1">Uncharacterized protein</fullName>
    </submittedName>
</protein>
<gene>
    <name evidence="1" type="ORF">E9531_13505</name>
</gene>
<dbReference type="RefSeq" id="WP_136574298.1">
    <property type="nucleotide sequence ID" value="NZ_STFG01000017.1"/>
</dbReference>
<proteinExistence type="predicted"/>
<dbReference type="Proteomes" id="UP000308917">
    <property type="component" value="Unassembled WGS sequence"/>
</dbReference>
<sequence length="102" mass="12097">MKIHISLEKKERHVNLLWALFAITEPFSHERNDITFISDDGLYAFTIRTDINYVAFGPSEQLDRPDLWTENIARGEIEKLFCRFLSSQYDELQSFPWISKEL</sequence>
<name>A0A4S8EWF7_9BURK</name>
<evidence type="ECO:0000313" key="1">
    <source>
        <dbReference type="EMBL" id="THT98808.1"/>
    </source>
</evidence>
<evidence type="ECO:0000313" key="2">
    <source>
        <dbReference type="Proteomes" id="UP000308917"/>
    </source>
</evidence>
<comment type="caution">
    <text evidence="1">The sequence shown here is derived from an EMBL/GenBank/DDBJ whole genome shotgun (WGS) entry which is preliminary data.</text>
</comment>
<dbReference type="AlphaFoldDB" id="A0A4S8EWF7"/>
<accession>A0A4S8EWF7</accession>
<organism evidence="1 2">
    <name type="scientific">Lampropedia puyangensis</name>
    <dbReference type="NCBI Taxonomy" id="1330072"/>
    <lineage>
        <taxon>Bacteria</taxon>
        <taxon>Pseudomonadati</taxon>
        <taxon>Pseudomonadota</taxon>
        <taxon>Betaproteobacteria</taxon>
        <taxon>Burkholderiales</taxon>
        <taxon>Comamonadaceae</taxon>
        <taxon>Lampropedia</taxon>
    </lineage>
</organism>
<keyword evidence="2" id="KW-1185">Reference proteome</keyword>
<dbReference type="EMBL" id="STFG01000017">
    <property type="protein sequence ID" value="THT98808.1"/>
    <property type="molecule type" value="Genomic_DNA"/>
</dbReference>
<reference evidence="1 2" key="1">
    <citation type="journal article" date="2015" name="Antonie Van Leeuwenhoek">
        <title>Lampropedia puyangensis sp. nov., isolated from symptomatic bark of Populus ? euramericana canker and emended description of Lampropedia hyalina (Ehrenberg 1832) Lee et al. 2004.</title>
        <authorList>
            <person name="Li Y."/>
            <person name="Wang T."/>
            <person name="Piao C.G."/>
            <person name="Wang L.F."/>
            <person name="Tian G.Z."/>
            <person name="Zhu T.H."/>
            <person name="Guo M.W."/>
        </authorList>
    </citation>
    <scope>NUCLEOTIDE SEQUENCE [LARGE SCALE GENOMIC DNA]</scope>
    <source>
        <strain evidence="1 2">2-bin</strain>
    </source>
</reference>